<comment type="caution">
    <text evidence="2">The sequence shown here is derived from an EMBL/GenBank/DDBJ whole genome shotgun (WGS) entry which is preliminary data.</text>
</comment>
<proteinExistence type="predicted"/>
<keyword evidence="3" id="KW-1185">Reference proteome</keyword>
<reference evidence="2 3" key="1">
    <citation type="journal article" date="2014" name="Genome Announc.">
        <title>Draft Genome Sequence of Lysobacter capsici AZ78, a Bacterium Antagonistic to Plant-Pathogenic Oomycetes.</title>
        <authorList>
            <person name="Puopolo G."/>
            <person name="Sonego P."/>
            <person name="Engelen K."/>
            <person name="Pertot I."/>
        </authorList>
    </citation>
    <scope>NUCLEOTIDE SEQUENCE [LARGE SCALE GENOMIC DNA]</scope>
    <source>
        <strain evidence="2 3">AZ78</strain>
    </source>
</reference>
<dbReference type="EMBL" id="JAJA02000001">
    <property type="protein sequence ID" value="KWS05373.1"/>
    <property type="molecule type" value="Genomic_DNA"/>
</dbReference>
<dbReference type="AlphaFoldDB" id="A0A125MN45"/>
<dbReference type="Proteomes" id="UP000023435">
    <property type="component" value="Unassembled WGS sequence"/>
</dbReference>
<protein>
    <submittedName>
        <fullName evidence="2">Uncharacterized protein</fullName>
    </submittedName>
</protein>
<organism evidence="2 3">
    <name type="scientific">Lysobacter capsici AZ78</name>
    <dbReference type="NCBI Taxonomy" id="1444315"/>
    <lineage>
        <taxon>Bacteria</taxon>
        <taxon>Pseudomonadati</taxon>
        <taxon>Pseudomonadota</taxon>
        <taxon>Gammaproteobacteria</taxon>
        <taxon>Lysobacterales</taxon>
        <taxon>Lysobacteraceae</taxon>
        <taxon>Lysobacter</taxon>
    </lineage>
</organism>
<name>A0A125MN45_9GAMM</name>
<feature type="region of interest" description="Disordered" evidence="1">
    <location>
        <begin position="1"/>
        <end position="111"/>
    </location>
</feature>
<evidence type="ECO:0000313" key="3">
    <source>
        <dbReference type="Proteomes" id="UP000023435"/>
    </source>
</evidence>
<accession>A0A125MN45</accession>
<evidence type="ECO:0000313" key="2">
    <source>
        <dbReference type="EMBL" id="KWS05373.1"/>
    </source>
</evidence>
<sequence>MQRARRAYPGMDANAVSCMGRTRTPKIQENVRMNTPDPAAPAEPAQGKDAGRGEAAPSIPAARAEPGDTAGANHDAGPQSGENARDENARATPPTSERDLRAGLFFAPHRW</sequence>
<evidence type="ECO:0000256" key="1">
    <source>
        <dbReference type="SAM" id="MobiDB-lite"/>
    </source>
</evidence>
<gene>
    <name evidence="2" type="ORF">AZ78_2924</name>
</gene>